<reference evidence="1" key="1">
    <citation type="submission" date="2023-04" db="EMBL/GenBank/DDBJ databases">
        <title>A chromosome-level genome assembly of the parasitoid wasp Eretmocerus hayati.</title>
        <authorList>
            <person name="Zhong Y."/>
            <person name="Liu S."/>
            <person name="Liu Y."/>
        </authorList>
    </citation>
    <scope>NUCLEOTIDE SEQUENCE</scope>
    <source>
        <strain evidence="1">ZJU_SS_LIU_2023</strain>
    </source>
</reference>
<evidence type="ECO:0000313" key="2">
    <source>
        <dbReference type="Proteomes" id="UP001239111"/>
    </source>
</evidence>
<sequence length="517" mass="59126">MDSLTPLPSTSDALPTQPNAGLSSDASNFLPCPEPTLKENEYTFNTSGDEETPVKRSTGVVREGDISSCKSDMSSIDIECPTQKLYLHQSMQIHPVEEQSDGNVDCDSDRNTGKKQRKKHSKKSKNSKKNASKVKKLSSKVDQIAQDVEELKSVAKRDLDVEIGTYDLYYRPLSDAYCARSPHDVRTTIWNFMLKQEVCTCSLYLNSIRFNKSRSITSYGRCVSGGHKQYFSFRFMNIVDGFTRLIIKSDATVIYVHENTENIKGHGQCRGEERKLLAKESKHRSAFDVMNELVADTDTALATDGHCQQLRSYIVLAKMRIEANIQGRLKLESVDLNDLFELWIQQEEETNQFIRKVELPFSVIMMSDEANATMLDGKDIIVLGDATGVGIRPPDHYPRSKRILMYELMYRYTKTAVTLATYITDRHDIYSIPNFSSFWEGEVERTEGNPLKRVVAVTFDWSWPQILAFFAVFNDGISVNEYLELMYMYFTTGMRRPRFSRPPLILLEICYSHFMKL</sequence>
<dbReference type="EMBL" id="CM056743">
    <property type="protein sequence ID" value="KAJ8669453.1"/>
    <property type="molecule type" value="Genomic_DNA"/>
</dbReference>
<comment type="caution">
    <text evidence="1">The sequence shown here is derived from an EMBL/GenBank/DDBJ whole genome shotgun (WGS) entry which is preliminary data.</text>
</comment>
<keyword evidence="2" id="KW-1185">Reference proteome</keyword>
<evidence type="ECO:0000313" key="1">
    <source>
        <dbReference type="EMBL" id="KAJ8669453.1"/>
    </source>
</evidence>
<accession>A0ACC2NF83</accession>
<proteinExistence type="predicted"/>
<name>A0ACC2NF83_9HYME</name>
<organism evidence="1 2">
    <name type="scientific">Eretmocerus hayati</name>
    <dbReference type="NCBI Taxonomy" id="131215"/>
    <lineage>
        <taxon>Eukaryota</taxon>
        <taxon>Metazoa</taxon>
        <taxon>Ecdysozoa</taxon>
        <taxon>Arthropoda</taxon>
        <taxon>Hexapoda</taxon>
        <taxon>Insecta</taxon>
        <taxon>Pterygota</taxon>
        <taxon>Neoptera</taxon>
        <taxon>Endopterygota</taxon>
        <taxon>Hymenoptera</taxon>
        <taxon>Apocrita</taxon>
        <taxon>Proctotrupomorpha</taxon>
        <taxon>Chalcidoidea</taxon>
        <taxon>Aphelinidae</taxon>
        <taxon>Aphelininae</taxon>
        <taxon>Eretmocerus</taxon>
    </lineage>
</organism>
<gene>
    <name evidence="1" type="ORF">QAD02_000712</name>
</gene>
<dbReference type="Proteomes" id="UP001239111">
    <property type="component" value="Chromosome 3"/>
</dbReference>
<protein>
    <submittedName>
        <fullName evidence="1">Uncharacterized protein</fullName>
    </submittedName>
</protein>